<sequence length="196" mass="22057">MKHNHFATLIRYFLQGILILGPLSATIWIIWSIFSSIDNLIPDISKKYPGLVFFMITIGTTLVGFIGNKFLLGRILVNSLDYLLEHTPGIKFIYSSIKDVLTSFVGDKRKFNNPVWVKVQEKPETWRIGFLTQKNMDLANMPDMVSVYLPHSYAISGWVIVTNANNIKPAEGFSAHKAMEFALSGGMSGMTNTKNH</sequence>
<evidence type="ECO:0008006" key="6">
    <source>
        <dbReference type="Google" id="ProtNLM"/>
    </source>
</evidence>
<dbReference type="RefSeq" id="WP_042007285.1">
    <property type="nucleotide sequence ID" value="NZ_CDOH01000181.1"/>
</dbReference>
<evidence type="ECO:0000313" key="2">
    <source>
        <dbReference type="EMBL" id="CEN45877.1"/>
    </source>
</evidence>
<dbReference type="Proteomes" id="UP000038200">
    <property type="component" value="Unassembled WGS sequence"/>
</dbReference>
<reference evidence="4 5" key="1">
    <citation type="submission" date="2015-01" db="EMBL/GenBank/DDBJ databases">
        <authorList>
            <person name="MANFREDI Pablo"/>
        </authorList>
    </citation>
    <scope>NUCLEOTIDE SEQUENCE [LARGE SCALE GENOMIC DNA]</scope>
    <source>
        <strain evidence="2 5">CcD38</strain>
        <strain evidence="3 4">CcD93</strain>
    </source>
</reference>
<keyword evidence="1" id="KW-0472">Membrane</keyword>
<feature type="transmembrane region" description="Helical" evidence="1">
    <location>
        <begin position="51"/>
        <end position="72"/>
    </location>
</feature>
<dbReference type="AlphaFoldDB" id="A0A0B7IPR1"/>
<organism evidence="3 4">
    <name type="scientific">Capnocytophaga canis</name>
    <dbReference type="NCBI Taxonomy" id="1848903"/>
    <lineage>
        <taxon>Bacteria</taxon>
        <taxon>Pseudomonadati</taxon>
        <taxon>Bacteroidota</taxon>
        <taxon>Flavobacteriia</taxon>
        <taxon>Flavobacteriales</taxon>
        <taxon>Flavobacteriaceae</taxon>
        <taxon>Capnocytophaga</taxon>
    </lineage>
</organism>
<name>A0A0B7IPR1_9FLAO</name>
<gene>
    <name evidence="2" type="ORF">CCAND38_30034</name>
    <name evidence="3" type="ORF">CCAND93_270002</name>
</gene>
<dbReference type="PANTHER" id="PTHR31876:SF26">
    <property type="entry name" value="PROTEIN LIKE COV 2"/>
    <property type="match status" value="1"/>
</dbReference>
<evidence type="ECO:0000313" key="5">
    <source>
        <dbReference type="Proteomes" id="UP000045051"/>
    </source>
</evidence>
<accession>A0A0B7IPR1</accession>
<dbReference type="Proteomes" id="UP000045051">
    <property type="component" value="Unassembled WGS sequence"/>
</dbReference>
<evidence type="ECO:0000256" key="1">
    <source>
        <dbReference type="SAM" id="Phobius"/>
    </source>
</evidence>
<dbReference type="Pfam" id="PF04367">
    <property type="entry name" value="DUF502"/>
    <property type="match status" value="1"/>
</dbReference>
<dbReference type="EMBL" id="CDOL01000190">
    <property type="protein sequence ID" value="CEN52589.1"/>
    <property type="molecule type" value="Genomic_DNA"/>
</dbReference>
<evidence type="ECO:0000313" key="3">
    <source>
        <dbReference type="EMBL" id="CEN52589.1"/>
    </source>
</evidence>
<keyword evidence="5" id="KW-1185">Reference proteome</keyword>
<dbReference type="InterPro" id="IPR007462">
    <property type="entry name" value="COV1-like"/>
</dbReference>
<keyword evidence="1" id="KW-0812">Transmembrane</keyword>
<protein>
    <recommendedName>
        <fullName evidence="6">DUF502 domain-containing protein</fullName>
    </recommendedName>
</protein>
<feature type="transmembrane region" description="Helical" evidence="1">
    <location>
        <begin position="12"/>
        <end position="31"/>
    </location>
</feature>
<evidence type="ECO:0000313" key="4">
    <source>
        <dbReference type="Proteomes" id="UP000038200"/>
    </source>
</evidence>
<dbReference type="STRING" id="1848903.CCAND38_30034"/>
<proteinExistence type="predicted"/>
<keyword evidence="1" id="KW-1133">Transmembrane helix</keyword>
<dbReference type="OrthoDB" id="9789516at2"/>
<dbReference type="EMBL" id="CDOI01000140">
    <property type="protein sequence ID" value="CEN45877.1"/>
    <property type="molecule type" value="Genomic_DNA"/>
</dbReference>
<dbReference type="PANTHER" id="PTHR31876">
    <property type="entry name" value="COV-LIKE PROTEIN 1"/>
    <property type="match status" value="1"/>
</dbReference>